<name>A0ABQ5KP53_9EUKA</name>
<evidence type="ECO:0000313" key="2">
    <source>
        <dbReference type="EMBL" id="GKT34287.1"/>
    </source>
</evidence>
<comment type="caution">
    <text evidence="2">The sequence shown here is derived from an EMBL/GenBank/DDBJ whole genome shotgun (WGS) entry which is preliminary data.</text>
</comment>
<reference evidence="2" key="1">
    <citation type="submission" date="2022-03" db="EMBL/GenBank/DDBJ databases">
        <title>Draft genome sequence of Aduncisulcus paluster, a free-living microaerophilic Fornicata.</title>
        <authorList>
            <person name="Yuyama I."/>
            <person name="Kume K."/>
            <person name="Tamura T."/>
            <person name="Inagaki Y."/>
            <person name="Hashimoto T."/>
        </authorList>
    </citation>
    <scope>NUCLEOTIDE SEQUENCE</scope>
    <source>
        <strain evidence="2">NY0171</strain>
    </source>
</reference>
<protein>
    <submittedName>
        <fullName evidence="2">Uncharacterized protein</fullName>
    </submittedName>
</protein>
<evidence type="ECO:0000313" key="3">
    <source>
        <dbReference type="Proteomes" id="UP001057375"/>
    </source>
</evidence>
<keyword evidence="3" id="KW-1185">Reference proteome</keyword>
<gene>
    <name evidence="2" type="ORF">ADUPG1_007661</name>
</gene>
<feature type="compositionally biased region" description="Acidic residues" evidence="1">
    <location>
        <begin position="231"/>
        <end position="243"/>
    </location>
</feature>
<feature type="compositionally biased region" description="Low complexity" evidence="1">
    <location>
        <begin position="484"/>
        <end position="497"/>
    </location>
</feature>
<feature type="compositionally biased region" description="Acidic residues" evidence="1">
    <location>
        <begin position="418"/>
        <end position="431"/>
    </location>
</feature>
<feature type="compositionally biased region" description="Acidic residues" evidence="1">
    <location>
        <begin position="571"/>
        <end position="598"/>
    </location>
</feature>
<feature type="region of interest" description="Disordered" evidence="1">
    <location>
        <begin position="408"/>
        <end position="598"/>
    </location>
</feature>
<feature type="compositionally biased region" description="Acidic residues" evidence="1">
    <location>
        <begin position="457"/>
        <end position="471"/>
    </location>
</feature>
<feature type="region of interest" description="Disordered" evidence="1">
    <location>
        <begin position="231"/>
        <end position="277"/>
    </location>
</feature>
<dbReference type="EMBL" id="BQXS01010791">
    <property type="protein sequence ID" value="GKT34287.1"/>
    <property type="molecule type" value="Genomic_DNA"/>
</dbReference>
<proteinExistence type="predicted"/>
<feature type="compositionally biased region" description="Basic and acidic residues" evidence="1">
    <location>
        <begin position="244"/>
        <end position="255"/>
    </location>
</feature>
<accession>A0ABQ5KP53</accession>
<organism evidence="2 3">
    <name type="scientific">Aduncisulcus paluster</name>
    <dbReference type="NCBI Taxonomy" id="2918883"/>
    <lineage>
        <taxon>Eukaryota</taxon>
        <taxon>Metamonada</taxon>
        <taxon>Carpediemonas-like organisms</taxon>
        <taxon>Aduncisulcus</taxon>
    </lineage>
</organism>
<feature type="compositionally biased region" description="Polar residues" evidence="1">
    <location>
        <begin position="441"/>
        <end position="451"/>
    </location>
</feature>
<dbReference type="Proteomes" id="UP001057375">
    <property type="component" value="Unassembled WGS sequence"/>
</dbReference>
<feature type="compositionally biased region" description="Basic residues" evidence="1">
    <location>
        <begin position="513"/>
        <end position="524"/>
    </location>
</feature>
<feature type="compositionally biased region" description="Low complexity" evidence="1">
    <location>
        <begin position="257"/>
        <end position="277"/>
    </location>
</feature>
<feature type="compositionally biased region" description="Basic and acidic residues" evidence="1">
    <location>
        <begin position="408"/>
        <end position="417"/>
    </location>
</feature>
<evidence type="ECO:0000256" key="1">
    <source>
        <dbReference type="SAM" id="MobiDB-lite"/>
    </source>
</evidence>
<sequence>MSEEVPKQPEPPKIRNDVVLFHILIKRPLLPLATLQAHWNEDALGPLEESIKSLRELLSKFGKHFSIKTFIPITPKAPRVHHIALLHCGNPFRQQKSTEAPELVPPTRFLSIPQSQYAYRVMQYMFTSAPAPVHVDQLIAMRNQEMTLSQSSSSQKRGHLGAVLSYSDSINTLKTLVSGGYLCRWDGREGGIAFDSHSAYSTQSKRSNRSDNIQNAMSDAVRTINMHFDEEDEGSQIFSEEEDKESRPKDEHEIMDSSGIASDHISSVSSSSKKLSPTDSPIMLVNASSFFPPLSSALLSVGIRSQVELDMLMRDLNTYECSVCSCVCINGCVCTKCSSVMCITCAERSVDEYCDKMKRQARDRGDTSGSSLFSPTDYASFFKPVRCSKCGSKVTVNSSDMIELIRERREEEMKTMDAEEEEGKDGEEEEVVPPRGVLTLGAQNDQASRIGTSKDKEEEEEEDLKDLETEETVISKKGRKKGKSQISSSTATKSTSSRQKKQPAKKTKDNKKAKVPARRGRKKRKEEEEEEEFSEESSSSFLQDGEEEEEEVETKTKRPSRRVAQQQFVTMDEENSEGSLIENDEESSDEFNPDEFDD</sequence>